<organism evidence="1 2">
    <name type="scientific">Halanaerobacter jeridensis</name>
    <dbReference type="NCBI Taxonomy" id="706427"/>
    <lineage>
        <taxon>Bacteria</taxon>
        <taxon>Bacillati</taxon>
        <taxon>Bacillota</taxon>
        <taxon>Clostridia</taxon>
        <taxon>Halanaerobiales</taxon>
        <taxon>Halobacteroidaceae</taxon>
        <taxon>Halanaerobacter</taxon>
    </lineage>
</organism>
<sequence length="168" mass="19846">MQLNNLNTKGSNNSVDLLTTILINYSVINKVNINCNDLDLFFLVQKKITNNEWRETVKLIQQQYRVFNKLEGYKNTCLKIKMDNYQDLTTIKLSTRLKYLTSEQIKILVIILEKIFLSELVQEDLNMYEYKSTSLTELLSLVKREANNNYLAYKEENKIFVYHKGTLE</sequence>
<proteinExistence type="predicted"/>
<evidence type="ECO:0000313" key="1">
    <source>
        <dbReference type="EMBL" id="MBM7556021.1"/>
    </source>
</evidence>
<reference evidence="1" key="1">
    <citation type="submission" date="2021-01" db="EMBL/GenBank/DDBJ databases">
        <title>Genomic Encyclopedia of Type Strains, Phase IV (KMG-IV): sequencing the most valuable type-strain genomes for metagenomic binning, comparative biology and taxonomic classification.</title>
        <authorList>
            <person name="Goeker M."/>
        </authorList>
    </citation>
    <scope>NUCLEOTIDE SEQUENCE</scope>
    <source>
        <strain evidence="1">DSM 23230</strain>
    </source>
</reference>
<gene>
    <name evidence="1" type="ORF">JOC47_000855</name>
</gene>
<keyword evidence="2" id="KW-1185">Reference proteome</keyword>
<evidence type="ECO:0000313" key="2">
    <source>
        <dbReference type="Proteomes" id="UP000774000"/>
    </source>
</evidence>
<comment type="caution">
    <text evidence="1">The sequence shown here is derived from an EMBL/GenBank/DDBJ whole genome shotgun (WGS) entry which is preliminary data.</text>
</comment>
<name>A0A938XR09_9FIRM</name>
<accession>A0A938XR09</accession>
<dbReference type="RefSeq" id="WP_204700725.1">
    <property type="nucleotide sequence ID" value="NZ_JAFBDQ010000003.1"/>
</dbReference>
<dbReference type="Proteomes" id="UP000774000">
    <property type="component" value="Unassembled WGS sequence"/>
</dbReference>
<protein>
    <submittedName>
        <fullName evidence="1">Uncharacterized protein</fullName>
    </submittedName>
</protein>
<dbReference type="AlphaFoldDB" id="A0A938XR09"/>
<dbReference type="EMBL" id="JAFBDQ010000003">
    <property type="protein sequence ID" value="MBM7556021.1"/>
    <property type="molecule type" value="Genomic_DNA"/>
</dbReference>